<proteinExistence type="predicted"/>
<comment type="caution">
    <text evidence="1">The sequence shown here is derived from an EMBL/GenBank/DDBJ whole genome shotgun (WGS) entry which is preliminary data.</text>
</comment>
<dbReference type="RefSeq" id="WP_345412735.1">
    <property type="nucleotide sequence ID" value="NZ_BAABHO010000009.1"/>
</dbReference>
<dbReference type="EMBL" id="BAABHO010000009">
    <property type="protein sequence ID" value="GAA4783305.1"/>
    <property type="molecule type" value="Genomic_DNA"/>
</dbReference>
<sequence length="77" mass="8745">MTDDELRRAVERELDRYAGWSRWLVHVRDGEAVLCDDLDDPVEQHMATIIAASVPGVRHVDTHHRARCPHHSPPTAA</sequence>
<reference evidence="2" key="1">
    <citation type="journal article" date="2019" name="Int. J. Syst. Evol. Microbiol.">
        <title>The Global Catalogue of Microorganisms (GCM) 10K type strain sequencing project: providing services to taxonomists for standard genome sequencing and annotation.</title>
        <authorList>
            <consortium name="The Broad Institute Genomics Platform"/>
            <consortium name="The Broad Institute Genome Sequencing Center for Infectious Disease"/>
            <person name="Wu L."/>
            <person name="Ma J."/>
        </authorList>
    </citation>
    <scope>NUCLEOTIDE SEQUENCE [LARGE SCALE GENOMIC DNA]</scope>
    <source>
        <strain evidence="2">JCM 17979</strain>
    </source>
</reference>
<dbReference type="Proteomes" id="UP001500928">
    <property type="component" value="Unassembled WGS sequence"/>
</dbReference>
<organism evidence="1 2">
    <name type="scientific">Actinomycetospora chlora</name>
    <dbReference type="NCBI Taxonomy" id="663608"/>
    <lineage>
        <taxon>Bacteria</taxon>
        <taxon>Bacillati</taxon>
        <taxon>Actinomycetota</taxon>
        <taxon>Actinomycetes</taxon>
        <taxon>Pseudonocardiales</taxon>
        <taxon>Pseudonocardiaceae</taxon>
        <taxon>Actinomycetospora</taxon>
    </lineage>
</organism>
<protein>
    <submittedName>
        <fullName evidence="1">Uncharacterized protein</fullName>
    </submittedName>
</protein>
<evidence type="ECO:0000313" key="1">
    <source>
        <dbReference type="EMBL" id="GAA4783305.1"/>
    </source>
</evidence>
<name>A0ABP9ALS6_9PSEU</name>
<gene>
    <name evidence="1" type="ORF">GCM10023200_15930</name>
</gene>
<accession>A0ABP9ALS6</accession>
<keyword evidence="2" id="KW-1185">Reference proteome</keyword>
<evidence type="ECO:0000313" key="2">
    <source>
        <dbReference type="Proteomes" id="UP001500928"/>
    </source>
</evidence>